<evidence type="ECO:0000313" key="4">
    <source>
        <dbReference type="EMBL" id="KAK5636434.1"/>
    </source>
</evidence>
<dbReference type="EMBL" id="JAWHQM010000070">
    <property type="protein sequence ID" value="KAK5636434.1"/>
    <property type="molecule type" value="Genomic_DNA"/>
</dbReference>
<dbReference type="Proteomes" id="UP001305414">
    <property type="component" value="Unassembled WGS sequence"/>
</dbReference>
<dbReference type="Gene3D" id="3.80.10.10">
    <property type="entry name" value="Ribonuclease Inhibitor"/>
    <property type="match status" value="1"/>
</dbReference>
<evidence type="ECO:0000256" key="2">
    <source>
        <dbReference type="ARBA" id="ARBA00022737"/>
    </source>
</evidence>
<keyword evidence="2" id="KW-0677">Repeat</keyword>
<dbReference type="PANTHER" id="PTHR45752:SF187">
    <property type="entry name" value="LEUCINE-RICH REPEAT AND IQ DOMAIN-CONTAINING PROTEIN 4"/>
    <property type="match status" value="1"/>
</dbReference>
<dbReference type="InterPro" id="IPR001611">
    <property type="entry name" value="Leu-rich_rpt"/>
</dbReference>
<proteinExistence type="predicted"/>
<protein>
    <recommendedName>
        <fullName evidence="6">Leucine rich repeat domain protein</fullName>
    </recommendedName>
</protein>
<comment type="caution">
    <text evidence="4">The sequence shown here is derived from an EMBL/GenBank/DDBJ whole genome shotgun (WGS) entry which is preliminary data.</text>
</comment>
<reference evidence="4 5" key="1">
    <citation type="submission" date="2023-10" db="EMBL/GenBank/DDBJ databases">
        <title>Draft genome sequence of Xylaria bambusicola isolate GMP-LS, the root and basal stem rot pathogen of sugarcane in Indonesia.</title>
        <authorList>
            <person name="Selvaraj P."/>
            <person name="Muralishankar V."/>
            <person name="Muruganantham S."/>
            <person name="Sp S."/>
            <person name="Haryani S."/>
            <person name="Lau K.J.X."/>
            <person name="Naqvi N.I."/>
        </authorList>
    </citation>
    <scope>NUCLEOTIDE SEQUENCE [LARGE SCALE GENOMIC DNA]</scope>
    <source>
        <strain evidence="4">GMP-LS</strain>
    </source>
</reference>
<evidence type="ECO:0008006" key="6">
    <source>
        <dbReference type="Google" id="ProtNLM"/>
    </source>
</evidence>
<gene>
    <name evidence="4" type="ORF">RRF57_012146</name>
</gene>
<evidence type="ECO:0000256" key="3">
    <source>
        <dbReference type="SAM" id="MobiDB-lite"/>
    </source>
</evidence>
<dbReference type="InterPro" id="IPR003591">
    <property type="entry name" value="Leu-rich_rpt_typical-subtyp"/>
</dbReference>
<feature type="region of interest" description="Disordered" evidence="3">
    <location>
        <begin position="124"/>
        <end position="143"/>
    </location>
</feature>
<evidence type="ECO:0000256" key="1">
    <source>
        <dbReference type="ARBA" id="ARBA00022614"/>
    </source>
</evidence>
<accession>A0AAN7V3J8</accession>
<name>A0AAN7V3J8_9PEZI</name>
<dbReference type="AlphaFoldDB" id="A0AAN7V3J8"/>
<keyword evidence="5" id="KW-1185">Reference proteome</keyword>
<dbReference type="InterPro" id="IPR050715">
    <property type="entry name" value="LRR-SigEffector_domain"/>
</dbReference>
<dbReference type="SUPFAM" id="SSF52058">
    <property type="entry name" value="L domain-like"/>
    <property type="match status" value="1"/>
</dbReference>
<dbReference type="Pfam" id="PF13855">
    <property type="entry name" value="LRR_8"/>
    <property type="match status" value="1"/>
</dbReference>
<dbReference type="SMART" id="SM00369">
    <property type="entry name" value="LRR_TYP"/>
    <property type="match status" value="2"/>
</dbReference>
<keyword evidence="1" id="KW-0433">Leucine-rich repeat</keyword>
<feature type="region of interest" description="Disordered" evidence="3">
    <location>
        <begin position="80"/>
        <end position="99"/>
    </location>
</feature>
<organism evidence="4 5">
    <name type="scientific">Xylaria bambusicola</name>
    <dbReference type="NCBI Taxonomy" id="326684"/>
    <lineage>
        <taxon>Eukaryota</taxon>
        <taxon>Fungi</taxon>
        <taxon>Dikarya</taxon>
        <taxon>Ascomycota</taxon>
        <taxon>Pezizomycotina</taxon>
        <taxon>Sordariomycetes</taxon>
        <taxon>Xylariomycetidae</taxon>
        <taxon>Xylariales</taxon>
        <taxon>Xylariaceae</taxon>
        <taxon>Xylaria</taxon>
    </lineage>
</organism>
<sequence length="548" mass="60722">MAEEPTLPSLPKVSWDSYTQTFTNTRKRYRDGATTQAIFSNSSDPAVFSSDDDPHVDNYVNGRHRKKRYVGSWFQQMPTSSDSTFGEVAEPQPKPKRTFERQWDSGVWMGSDGSVDADEEFTMDVEQPPQSKLPQLHGPPPVPSVAPEEKLVIHNIIDTAIEEGNPEIDLSSLGATSIPNGPISRLAELSLIPSVDKDVPFEQSNPELGLYLSNNRLTRAPGALFNLEHLTYLSLRNNKISELPPSIGKLRNLRELNLSLNRLRYLPGELLSLLEYPSALSSLHVHPNPFHRPQTLPLSAKPRHGNIPTPNKQIPIFESQESKMFFSLNDREGEGTSTTLSAAWQFILLTRSAVQYSDSRGSVLSKFQLPSEELDDDSQSNVCDETQHVTIQTADVSLLSTPSLQSRASDGLPKSSHVLSLFELASKSASRAAQIWDLTSYFSTQAPSSVLRSINRIATQSALNGNSGTLPCSICGRQIITPATQWIEWWDISKAECKSLETLTLEPLSMNRDENAVPFLKRGCSWNCVPKPAEAGKCARGSIHLKHH</sequence>
<evidence type="ECO:0000313" key="5">
    <source>
        <dbReference type="Proteomes" id="UP001305414"/>
    </source>
</evidence>
<dbReference type="InterPro" id="IPR032675">
    <property type="entry name" value="LRR_dom_sf"/>
</dbReference>
<dbReference type="PROSITE" id="PS51450">
    <property type="entry name" value="LRR"/>
    <property type="match status" value="2"/>
</dbReference>
<dbReference type="PANTHER" id="PTHR45752">
    <property type="entry name" value="LEUCINE-RICH REPEAT-CONTAINING"/>
    <property type="match status" value="1"/>
</dbReference>